<gene>
    <name evidence="1" type="ORF">LTR69_003647</name>
</gene>
<organism evidence="1 2">
    <name type="scientific">Exophiala sideris</name>
    <dbReference type="NCBI Taxonomy" id="1016849"/>
    <lineage>
        <taxon>Eukaryota</taxon>
        <taxon>Fungi</taxon>
        <taxon>Dikarya</taxon>
        <taxon>Ascomycota</taxon>
        <taxon>Pezizomycotina</taxon>
        <taxon>Eurotiomycetes</taxon>
        <taxon>Chaetothyriomycetidae</taxon>
        <taxon>Chaetothyriales</taxon>
        <taxon>Herpotrichiellaceae</taxon>
        <taxon>Exophiala</taxon>
    </lineage>
</organism>
<reference evidence="1 2" key="1">
    <citation type="submission" date="2023-08" db="EMBL/GenBank/DDBJ databases">
        <title>Black Yeasts Isolated from many extreme environments.</title>
        <authorList>
            <person name="Coleine C."/>
            <person name="Stajich J.E."/>
            <person name="Selbmann L."/>
        </authorList>
    </citation>
    <scope>NUCLEOTIDE SEQUENCE [LARGE SCALE GENOMIC DNA]</scope>
    <source>
        <strain evidence="1 2">CCFEE 6328</strain>
    </source>
</reference>
<evidence type="ECO:0000313" key="1">
    <source>
        <dbReference type="EMBL" id="KAK5063881.1"/>
    </source>
</evidence>
<dbReference type="InterPro" id="IPR053175">
    <property type="entry name" value="DHMBA_Reg_Transcription_Factor"/>
</dbReference>
<dbReference type="PANTHER" id="PTHR38791">
    <property type="entry name" value="ZN(II)2CYS6 TRANSCRIPTION FACTOR (EUROFUNG)-RELATED-RELATED"/>
    <property type="match status" value="1"/>
</dbReference>
<evidence type="ECO:0000313" key="2">
    <source>
        <dbReference type="Proteomes" id="UP001345691"/>
    </source>
</evidence>
<protein>
    <recommendedName>
        <fullName evidence="3">Transcription factor domain-containing protein</fullName>
    </recommendedName>
</protein>
<dbReference type="PANTHER" id="PTHR38791:SF5">
    <property type="entry name" value="TRANSCRIPTION FACTOR DBAG-RELATED"/>
    <property type="match status" value="1"/>
</dbReference>
<proteinExistence type="predicted"/>
<evidence type="ECO:0008006" key="3">
    <source>
        <dbReference type="Google" id="ProtNLM"/>
    </source>
</evidence>
<keyword evidence="2" id="KW-1185">Reference proteome</keyword>
<accession>A0ABR0JGP3</accession>
<comment type="caution">
    <text evidence="1">The sequence shown here is derived from an EMBL/GenBank/DDBJ whole genome shotgun (WGS) entry which is preliminary data.</text>
</comment>
<sequence length="536" mass="59796">MAFLEAVKLICNRCTKARRACLGYKPVTDLIFRTQRFDRGHTLPVAQQLSLNNSHRETVLTQRPPAPILAEWHTIEFEQTARDFFLQDYCIVPSDPSLSRGYLDGLPRLVEHYGPSSELSRVLTIVALASYGNKYRRPEVAEKAKILYFELLQSFRSSILDVRSSNIVASLMTAVLLGLYEIISTHDSTSAAHSTHTRGVCALLSSSHSPFDIHTGAQVFQMANPLRLNSAQLQQSSSSFGILCAPVSSHPVQTLDSILLKASSLHEKMQRLMDAPTIVPADDVHAVREEIMLIAEEYARWPQNQPSEWSPKTVGFADITQPDSNTSSICWPGKVEGYFDLYVSAVWNSYRKARLLYLDRVIQFEEHFRQDARRFDVHPTDLPTYYPTNEIPLQPLLSQMQDLAIDIAASVPFHLTNSGKSWQFSQGETAALFTPGRSVGGLLLLHPLGVASKRSTLSPDLRAYFRKCLAWIAAHMGIGQAAIFAKVRHIPTSVNGGLDMAPMYSLTLFQDIDELPLGFIKDGHALVWAGMLISQT</sequence>
<dbReference type="Proteomes" id="UP001345691">
    <property type="component" value="Unassembled WGS sequence"/>
</dbReference>
<name>A0ABR0JGP3_9EURO</name>
<dbReference type="EMBL" id="JAVRRF010000006">
    <property type="protein sequence ID" value="KAK5063881.1"/>
    <property type="molecule type" value="Genomic_DNA"/>
</dbReference>